<keyword evidence="3" id="KW-1185">Reference proteome</keyword>
<reference evidence="3" key="1">
    <citation type="journal article" date="2013" name="Nature">
        <title>Draft genome of the wheat A-genome progenitor Triticum urartu.</title>
        <authorList>
            <person name="Ling H.Q."/>
            <person name="Zhao S."/>
            <person name="Liu D."/>
            <person name="Wang J."/>
            <person name="Sun H."/>
            <person name="Zhang C."/>
            <person name="Fan H."/>
            <person name="Li D."/>
            <person name="Dong L."/>
            <person name="Tao Y."/>
            <person name="Gao C."/>
            <person name="Wu H."/>
            <person name="Li Y."/>
            <person name="Cui Y."/>
            <person name="Guo X."/>
            <person name="Zheng S."/>
            <person name="Wang B."/>
            <person name="Yu K."/>
            <person name="Liang Q."/>
            <person name="Yang W."/>
            <person name="Lou X."/>
            <person name="Chen J."/>
            <person name="Feng M."/>
            <person name="Jian J."/>
            <person name="Zhang X."/>
            <person name="Luo G."/>
            <person name="Jiang Y."/>
            <person name="Liu J."/>
            <person name="Wang Z."/>
            <person name="Sha Y."/>
            <person name="Zhang B."/>
            <person name="Wu H."/>
            <person name="Tang D."/>
            <person name="Shen Q."/>
            <person name="Xue P."/>
            <person name="Zou S."/>
            <person name="Wang X."/>
            <person name="Liu X."/>
            <person name="Wang F."/>
            <person name="Yang Y."/>
            <person name="An X."/>
            <person name="Dong Z."/>
            <person name="Zhang K."/>
            <person name="Zhang X."/>
            <person name="Luo M.C."/>
            <person name="Dvorak J."/>
            <person name="Tong Y."/>
            <person name="Wang J."/>
            <person name="Yang H."/>
            <person name="Li Z."/>
            <person name="Wang D."/>
            <person name="Zhang A."/>
            <person name="Wang J."/>
        </authorList>
    </citation>
    <scope>NUCLEOTIDE SEQUENCE</scope>
    <source>
        <strain evidence="3">cv. G1812</strain>
    </source>
</reference>
<name>A0A8R7VB93_TRIUA</name>
<dbReference type="AlphaFoldDB" id="A0A8R7VB93"/>
<accession>A0A8R7VB93</accession>
<evidence type="ECO:0000256" key="1">
    <source>
        <dbReference type="SAM" id="Phobius"/>
    </source>
</evidence>
<keyword evidence="1" id="KW-1133">Transmembrane helix</keyword>
<organism evidence="2 3">
    <name type="scientific">Triticum urartu</name>
    <name type="common">Red wild einkorn</name>
    <name type="synonym">Crithodium urartu</name>
    <dbReference type="NCBI Taxonomy" id="4572"/>
    <lineage>
        <taxon>Eukaryota</taxon>
        <taxon>Viridiplantae</taxon>
        <taxon>Streptophyta</taxon>
        <taxon>Embryophyta</taxon>
        <taxon>Tracheophyta</taxon>
        <taxon>Spermatophyta</taxon>
        <taxon>Magnoliopsida</taxon>
        <taxon>Liliopsida</taxon>
        <taxon>Poales</taxon>
        <taxon>Poaceae</taxon>
        <taxon>BOP clade</taxon>
        <taxon>Pooideae</taxon>
        <taxon>Triticodae</taxon>
        <taxon>Triticeae</taxon>
        <taxon>Triticinae</taxon>
        <taxon>Triticum</taxon>
    </lineage>
</organism>
<evidence type="ECO:0000313" key="2">
    <source>
        <dbReference type="EnsemblPlants" id="TuG1812G0700004441.01.T01.cds303412"/>
    </source>
</evidence>
<keyword evidence="1" id="KW-0812">Transmembrane</keyword>
<reference evidence="2" key="3">
    <citation type="submission" date="2022-06" db="UniProtKB">
        <authorList>
            <consortium name="EnsemblPlants"/>
        </authorList>
    </citation>
    <scope>IDENTIFICATION</scope>
</reference>
<dbReference type="Gramene" id="TuG1812G0700004441.01.T01">
    <property type="protein sequence ID" value="TuG1812G0700004441.01.T01.cds303412"/>
    <property type="gene ID" value="TuG1812G0700004441.01"/>
</dbReference>
<evidence type="ECO:0000313" key="3">
    <source>
        <dbReference type="Proteomes" id="UP000015106"/>
    </source>
</evidence>
<feature type="transmembrane region" description="Helical" evidence="1">
    <location>
        <begin position="12"/>
        <end position="29"/>
    </location>
</feature>
<dbReference type="EnsemblPlants" id="TuG1812G0700004441.01.T01">
    <property type="protein sequence ID" value="TuG1812G0700004441.01.T01.cds303412"/>
    <property type="gene ID" value="TuG1812G0700004441.01"/>
</dbReference>
<dbReference type="Proteomes" id="UP000015106">
    <property type="component" value="Chromosome 7"/>
</dbReference>
<feature type="transmembrane region" description="Helical" evidence="1">
    <location>
        <begin position="49"/>
        <end position="75"/>
    </location>
</feature>
<protein>
    <submittedName>
        <fullName evidence="2">Uncharacterized protein</fullName>
    </submittedName>
</protein>
<proteinExistence type="predicted"/>
<dbReference type="PROSITE" id="PS51257">
    <property type="entry name" value="PROKAR_LIPOPROTEIN"/>
    <property type="match status" value="1"/>
</dbReference>
<keyword evidence="1" id="KW-0472">Membrane</keyword>
<sequence>MSFSVKAKSIYVFVHWMLVVSCLHCLFLVESNYMSFVPCLHPGRAYDCWSFHLCAWNVGGFVYLLFYLLFLFTVLL</sequence>
<reference evidence="2" key="2">
    <citation type="submission" date="2018-03" db="EMBL/GenBank/DDBJ databases">
        <title>The Triticum urartu genome reveals the dynamic nature of wheat genome evolution.</title>
        <authorList>
            <person name="Ling H."/>
            <person name="Ma B."/>
            <person name="Shi X."/>
            <person name="Liu H."/>
            <person name="Dong L."/>
            <person name="Sun H."/>
            <person name="Cao Y."/>
            <person name="Gao Q."/>
            <person name="Zheng S."/>
            <person name="Li Y."/>
            <person name="Yu Y."/>
            <person name="Du H."/>
            <person name="Qi M."/>
            <person name="Li Y."/>
            <person name="Yu H."/>
            <person name="Cui Y."/>
            <person name="Wang N."/>
            <person name="Chen C."/>
            <person name="Wu H."/>
            <person name="Zhao Y."/>
            <person name="Zhang J."/>
            <person name="Li Y."/>
            <person name="Zhou W."/>
            <person name="Zhang B."/>
            <person name="Hu W."/>
            <person name="Eijk M."/>
            <person name="Tang J."/>
            <person name="Witsenboer H."/>
            <person name="Zhao S."/>
            <person name="Li Z."/>
            <person name="Zhang A."/>
            <person name="Wang D."/>
            <person name="Liang C."/>
        </authorList>
    </citation>
    <scope>NUCLEOTIDE SEQUENCE [LARGE SCALE GENOMIC DNA]</scope>
    <source>
        <strain evidence="2">cv. G1812</strain>
    </source>
</reference>